<protein>
    <submittedName>
        <fullName evidence="1">Uncharacterized protein</fullName>
    </submittedName>
</protein>
<keyword evidence="2" id="KW-1185">Reference proteome</keyword>
<accession>A0A8X6JZX3</accession>
<reference evidence="1" key="1">
    <citation type="submission" date="2020-08" db="EMBL/GenBank/DDBJ databases">
        <title>Multicomponent nature underlies the extraordinary mechanical properties of spider dragline silk.</title>
        <authorList>
            <person name="Kono N."/>
            <person name="Nakamura H."/>
            <person name="Mori M."/>
            <person name="Yoshida Y."/>
            <person name="Ohtoshi R."/>
            <person name="Malay A.D."/>
            <person name="Moran D.A.P."/>
            <person name="Tomita M."/>
            <person name="Numata K."/>
            <person name="Arakawa K."/>
        </authorList>
    </citation>
    <scope>NUCLEOTIDE SEQUENCE</scope>
</reference>
<dbReference type="AlphaFoldDB" id="A0A8X6JZX3"/>
<name>A0A8X6JZX3_9ARAC</name>
<evidence type="ECO:0000313" key="1">
    <source>
        <dbReference type="EMBL" id="GFS49861.1"/>
    </source>
</evidence>
<dbReference type="Proteomes" id="UP000886998">
    <property type="component" value="Unassembled WGS sequence"/>
</dbReference>
<organism evidence="1 2">
    <name type="scientific">Trichonephila inaurata madagascariensis</name>
    <dbReference type="NCBI Taxonomy" id="2747483"/>
    <lineage>
        <taxon>Eukaryota</taxon>
        <taxon>Metazoa</taxon>
        <taxon>Ecdysozoa</taxon>
        <taxon>Arthropoda</taxon>
        <taxon>Chelicerata</taxon>
        <taxon>Arachnida</taxon>
        <taxon>Araneae</taxon>
        <taxon>Araneomorphae</taxon>
        <taxon>Entelegynae</taxon>
        <taxon>Araneoidea</taxon>
        <taxon>Nephilidae</taxon>
        <taxon>Trichonephila</taxon>
        <taxon>Trichonephila inaurata</taxon>
    </lineage>
</organism>
<gene>
    <name evidence="1" type="ORF">TNIN_228811</name>
</gene>
<comment type="caution">
    <text evidence="1">The sequence shown here is derived from an EMBL/GenBank/DDBJ whole genome shotgun (WGS) entry which is preliminary data.</text>
</comment>
<proteinExistence type="predicted"/>
<dbReference type="EMBL" id="BMAV01026369">
    <property type="protein sequence ID" value="GFS49861.1"/>
    <property type="molecule type" value="Genomic_DNA"/>
</dbReference>
<evidence type="ECO:0000313" key="2">
    <source>
        <dbReference type="Proteomes" id="UP000886998"/>
    </source>
</evidence>
<sequence length="155" mass="17473">MEEDILPNPHNYIPHQAVIRPDKSTTKLRVVFNASAKTSNDVQGGEDSSFTAKFVENCLENFSADSPLKTYRLTTVTYAVPGTVAWVARNCAPFLATRTLLQFLQKLQKKNVDDIFLTSRKLNHARDALVRQDQTQEFNAELKALRLGNNIPPQK</sequence>